<feature type="compositionally biased region" description="Basic and acidic residues" evidence="1">
    <location>
        <begin position="58"/>
        <end position="71"/>
    </location>
</feature>
<organism evidence="2 3">
    <name type="scientific">Brevibacterium ammoniilyticum</name>
    <dbReference type="NCBI Taxonomy" id="1046555"/>
    <lineage>
        <taxon>Bacteria</taxon>
        <taxon>Bacillati</taxon>
        <taxon>Actinomycetota</taxon>
        <taxon>Actinomycetes</taxon>
        <taxon>Micrococcales</taxon>
        <taxon>Brevibacteriaceae</taxon>
        <taxon>Brevibacterium</taxon>
    </lineage>
</organism>
<sequence>MGQDLPEHRIPFDQLVRAESTIQARTLPVEGDDSDENTEQAQREQQVSRKPWHHRHKARDDSHDCDEQSSM</sequence>
<comment type="caution">
    <text evidence="2">The sequence shown here is derived from an EMBL/GenBank/DDBJ whole genome shotgun (WGS) entry which is preliminary data.</text>
</comment>
<protein>
    <submittedName>
        <fullName evidence="2">Uncharacterized protein</fullName>
    </submittedName>
</protein>
<reference evidence="2 3" key="1">
    <citation type="submission" date="2024-02" db="EMBL/GenBank/DDBJ databases">
        <title>Characterization of antibiotic resistant novel bacterial strains and their environmental applications.</title>
        <authorList>
            <person name="Manzoor S."/>
            <person name="Abbas S."/>
            <person name="Arshad M."/>
            <person name="Li W.J."/>
            <person name="Ahmed I."/>
        </authorList>
    </citation>
    <scope>NUCLEOTIDE SEQUENCE [LARGE SCALE GENOMIC DNA]</scope>
    <source>
        <strain evidence="2 3">KACC 15558</strain>
    </source>
</reference>
<name>A0ABP9TWG2_9MICO</name>
<feature type="region of interest" description="Disordered" evidence="1">
    <location>
        <begin position="23"/>
        <end position="71"/>
    </location>
</feature>
<keyword evidence="3" id="KW-1185">Reference proteome</keyword>
<evidence type="ECO:0000313" key="3">
    <source>
        <dbReference type="Proteomes" id="UP001498935"/>
    </source>
</evidence>
<gene>
    <name evidence="2" type="ORF">KACC15558_05950</name>
</gene>
<dbReference type="EMBL" id="BAABNP010000002">
    <property type="protein sequence ID" value="GAA5339555.1"/>
    <property type="molecule type" value="Genomic_DNA"/>
</dbReference>
<evidence type="ECO:0000313" key="2">
    <source>
        <dbReference type="EMBL" id="GAA5339555.1"/>
    </source>
</evidence>
<dbReference type="Proteomes" id="UP001498935">
    <property type="component" value="Unassembled WGS sequence"/>
</dbReference>
<evidence type="ECO:0000256" key="1">
    <source>
        <dbReference type="SAM" id="MobiDB-lite"/>
    </source>
</evidence>
<proteinExistence type="predicted"/>
<accession>A0ABP9TWG2</accession>